<evidence type="ECO:0000256" key="9">
    <source>
        <dbReference type="ARBA" id="ARBA00023136"/>
    </source>
</evidence>
<comment type="function">
    <text evidence="1 10">Controls the rotational direction of flagella during chemotaxis.</text>
</comment>
<evidence type="ECO:0000313" key="11">
    <source>
        <dbReference type="EMBL" id="OCX69518.1"/>
    </source>
</evidence>
<evidence type="ECO:0000256" key="4">
    <source>
        <dbReference type="ARBA" id="ARBA00022475"/>
    </source>
</evidence>
<dbReference type="eggNOG" id="COG1580">
    <property type="taxonomic scope" value="Bacteria"/>
</dbReference>
<dbReference type="GO" id="GO:0005886">
    <property type="term" value="C:plasma membrane"/>
    <property type="evidence" value="ECO:0007669"/>
    <property type="project" value="UniProtKB-SubCell"/>
</dbReference>
<organism evidence="12 13">
    <name type="scientific">Acidithiobacillus thiooxidans</name>
    <name type="common">Thiobacillus thiooxidans</name>
    <dbReference type="NCBI Taxonomy" id="930"/>
    <lineage>
        <taxon>Bacteria</taxon>
        <taxon>Pseudomonadati</taxon>
        <taxon>Pseudomonadota</taxon>
        <taxon>Acidithiobacillia</taxon>
        <taxon>Acidithiobacillales</taxon>
        <taxon>Acidithiobacillaceae</taxon>
        <taxon>Acidithiobacillus</taxon>
    </lineage>
</organism>
<dbReference type="Proteomes" id="UP000094893">
    <property type="component" value="Unassembled WGS sequence"/>
</dbReference>
<protein>
    <recommendedName>
        <fullName evidence="10">Flagellar protein FliL</fullName>
    </recommendedName>
</protein>
<evidence type="ECO:0000256" key="5">
    <source>
        <dbReference type="ARBA" id="ARBA00022500"/>
    </source>
</evidence>
<dbReference type="PANTHER" id="PTHR35091:SF2">
    <property type="entry name" value="FLAGELLAR PROTEIN FLIL"/>
    <property type="match status" value="1"/>
</dbReference>
<dbReference type="GO" id="GO:0009425">
    <property type="term" value="C:bacterial-type flagellum basal body"/>
    <property type="evidence" value="ECO:0007669"/>
    <property type="project" value="InterPro"/>
</dbReference>
<keyword evidence="10" id="KW-0997">Cell inner membrane</keyword>
<keyword evidence="12" id="KW-0966">Cell projection</keyword>
<evidence type="ECO:0000256" key="7">
    <source>
        <dbReference type="ARBA" id="ARBA00022779"/>
    </source>
</evidence>
<evidence type="ECO:0000313" key="14">
    <source>
        <dbReference type="Proteomes" id="UP000095008"/>
    </source>
</evidence>
<accession>A0A1C2I579</accession>
<dbReference type="Pfam" id="PF03748">
    <property type="entry name" value="FliL"/>
    <property type="match status" value="1"/>
</dbReference>
<evidence type="ECO:0000313" key="13">
    <source>
        <dbReference type="Proteomes" id="UP000094893"/>
    </source>
</evidence>
<keyword evidence="4" id="KW-1003">Cell membrane</keyword>
<keyword evidence="14" id="KW-1185">Reference proteome</keyword>
<comment type="similarity">
    <text evidence="3 10">Belongs to the FliL family.</text>
</comment>
<dbReference type="Proteomes" id="UP000095008">
    <property type="component" value="Unassembled WGS sequence"/>
</dbReference>
<keyword evidence="8 10" id="KW-1133">Transmembrane helix</keyword>
<keyword evidence="7 10" id="KW-0283">Flagellar rotation</keyword>
<evidence type="ECO:0000256" key="10">
    <source>
        <dbReference type="RuleBase" id="RU364125"/>
    </source>
</evidence>
<comment type="subcellular location">
    <subcellularLocation>
        <location evidence="10">Cell inner membrane</location>
    </subcellularLocation>
    <subcellularLocation>
        <location evidence="2">Cell membrane</location>
        <topology evidence="2">Single-pass membrane protein</topology>
    </subcellularLocation>
</comment>
<feature type="transmembrane region" description="Helical" evidence="10">
    <location>
        <begin position="12"/>
        <end position="33"/>
    </location>
</feature>
<keyword evidence="12" id="KW-0969">Cilium</keyword>
<dbReference type="GO" id="GO:0071978">
    <property type="term" value="P:bacterial-type flagellum-dependent swarming motility"/>
    <property type="evidence" value="ECO:0007669"/>
    <property type="project" value="TreeGrafter"/>
</dbReference>
<keyword evidence="9 10" id="KW-0472">Membrane</keyword>
<dbReference type="RefSeq" id="WP_024892717.1">
    <property type="nucleotide sequence ID" value="NZ_LWRY01000207.1"/>
</dbReference>
<evidence type="ECO:0000256" key="1">
    <source>
        <dbReference type="ARBA" id="ARBA00002254"/>
    </source>
</evidence>
<keyword evidence="6 10" id="KW-0812">Transmembrane</keyword>
<name>A0A1C2I579_ACITH</name>
<sequence>MAEKAGKNKLIIILIAVIVLLVIVGGATVWWFMMRSTAAPTPAQIAQQQAQQKLRNTKFIDLGSLVTNLQSTDGNTHYIQVQIQLKTYDPSVEASVKSYMPEIRNGILLLLSAQNADTVSQPTVRDQLLQKIKELVNKVLETDGGALAKPTPEKSPPIAAVYFASFVVQ</sequence>
<dbReference type="InterPro" id="IPR005503">
    <property type="entry name" value="FliL"/>
</dbReference>
<keyword evidence="5 10" id="KW-0145">Chemotaxis</keyword>
<proteinExistence type="inferred from homology"/>
<comment type="caution">
    <text evidence="12">The sequence shown here is derived from an EMBL/GenBank/DDBJ whole genome shotgun (WGS) entry which is preliminary data.</text>
</comment>
<dbReference type="EMBL" id="LWRY01000207">
    <property type="protein sequence ID" value="OCX69518.1"/>
    <property type="molecule type" value="Genomic_DNA"/>
</dbReference>
<dbReference type="OrthoDB" id="5297029at2"/>
<keyword evidence="12" id="KW-0282">Flagellum</keyword>
<dbReference type="AlphaFoldDB" id="A0A1C2I579"/>
<evidence type="ECO:0000256" key="8">
    <source>
        <dbReference type="ARBA" id="ARBA00022989"/>
    </source>
</evidence>
<evidence type="ECO:0000313" key="12">
    <source>
        <dbReference type="EMBL" id="OCX71139.1"/>
    </source>
</evidence>
<evidence type="ECO:0000256" key="3">
    <source>
        <dbReference type="ARBA" id="ARBA00008281"/>
    </source>
</evidence>
<evidence type="ECO:0000256" key="6">
    <source>
        <dbReference type="ARBA" id="ARBA00022692"/>
    </source>
</evidence>
<dbReference type="STRING" id="930.GCA_002079865_03322"/>
<evidence type="ECO:0000256" key="2">
    <source>
        <dbReference type="ARBA" id="ARBA00004162"/>
    </source>
</evidence>
<gene>
    <name evidence="11" type="ORF">A6M23_15235</name>
    <name evidence="12" type="ORF">A6P07_12715</name>
</gene>
<dbReference type="EMBL" id="LWSA01000178">
    <property type="protein sequence ID" value="OCX71139.1"/>
    <property type="molecule type" value="Genomic_DNA"/>
</dbReference>
<reference evidence="12 13" key="1">
    <citation type="journal article" date="2016" name="Int. J. Mol. Sci.">
        <title>Comparative genomics of the extreme acidophile Acidithiobacillus thiooxidans reveals intraspecific divergence and niche adaptation.</title>
        <authorList>
            <person name="Zhang X."/>
            <person name="Feng X."/>
            <person name="Tao J."/>
            <person name="Ma L."/>
            <person name="Xiao Y."/>
            <person name="Liang Y."/>
            <person name="Liu X."/>
            <person name="Yin H."/>
        </authorList>
    </citation>
    <scope>NUCLEOTIDE SEQUENCE [LARGE SCALE GENOMIC DNA]</scope>
    <source>
        <strain evidence="12 13">A02</strain>
        <strain evidence="11">DXS-W</strain>
    </source>
</reference>
<dbReference type="PANTHER" id="PTHR35091">
    <property type="entry name" value="FLAGELLAR PROTEIN FLIL"/>
    <property type="match status" value="1"/>
</dbReference>
<dbReference type="GO" id="GO:0006935">
    <property type="term" value="P:chemotaxis"/>
    <property type="evidence" value="ECO:0007669"/>
    <property type="project" value="UniProtKB-KW"/>
</dbReference>